<proteinExistence type="predicted"/>
<organism evidence="1 2">
    <name type="scientific">Thioclava pacifica DSM 10166</name>
    <dbReference type="NCBI Taxonomy" id="1353537"/>
    <lineage>
        <taxon>Bacteria</taxon>
        <taxon>Pseudomonadati</taxon>
        <taxon>Pseudomonadota</taxon>
        <taxon>Alphaproteobacteria</taxon>
        <taxon>Rhodobacterales</taxon>
        <taxon>Paracoccaceae</taxon>
        <taxon>Thioclava</taxon>
    </lineage>
</organism>
<comment type="caution">
    <text evidence="1">The sequence shown here is derived from an EMBL/GenBank/DDBJ whole genome shotgun (WGS) entry which is preliminary data.</text>
</comment>
<reference evidence="1 2" key="1">
    <citation type="submission" date="2013-07" db="EMBL/GenBank/DDBJ databases">
        <title>Thioclava pacifica DSM 10166 Genome Sequencing.</title>
        <authorList>
            <person name="Lai Q."/>
            <person name="Shao Z."/>
        </authorList>
    </citation>
    <scope>NUCLEOTIDE SEQUENCE [LARGE SCALE GENOMIC DNA]</scope>
    <source>
        <strain evidence="1 2">DSM 10166</strain>
    </source>
</reference>
<evidence type="ECO:0000313" key="1">
    <source>
        <dbReference type="EMBL" id="KEO50824.1"/>
    </source>
</evidence>
<keyword evidence="2" id="KW-1185">Reference proteome</keyword>
<dbReference type="Proteomes" id="UP000027432">
    <property type="component" value="Unassembled WGS sequence"/>
</dbReference>
<name>A0A074J2S7_9RHOB</name>
<dbReference type="AlphaFoldDB" id="A0A074J2S7"/>
<dbReference type="InterPro" id="IPR039498">
    <property type="entry name" value="NTP_transf_5"/>
</dbReference>
<dbReference type="EMBL" id="AUND01000041">
    <property type="protein sequence ID" value="KEO50824.1"/>
    <property type="molecule type" value="Genomic_DNA"/>
</dbReference>
<protein>
    <recommendedName>
        <fullName evidence="3">Nucleotidyltransferase family protein</fullName>
    </recommendedName>
</protein>
<dbReference type="OrthoDB" id="7855384at2"/>
<gene>
    <name evidence="1" type="ORF">TP2_14445</name>
</gene>
<dbReference type="RefSeq" id="WP_038080017.1">
    <property type="nucleotide sequence ID" value="NZ_AUND01000041.1"/>
</dbReference>
<evidence type="ECO:0008006" key="3">
    <source>
        <dbReference type="Google" id="ProtNLM"/>
    </source>
</evidence>
<accession>A0A074J2S7</accession>
<dbReference type="STRING" id="1353537.TP2_14445"/>
<evidence type="ECO:0000313" key="2">
    <source>
        <dbReference type="Proteomes" id="UP000027432"/>
    </source>
</evidence>
<sequence length="366" mass="41156">MLSVCASPEHRAALGLLSVALGAGVGDQLIEDISASDPVKLAAIINVGHVHTLLSITRSRDPRLDEVLPADLWLYLDEMHKANLDRQSDAVAQLREIGVLLHENGLSAVVLKGAAELLSPVYPLPGQRFLSDLDILVREDEAEQVRSLLQGRGGDWRDYPETTAKISHHLPPIANARWGHLVELHLRVGQAPVDHILEAARVFDRSLPSDIPGLRVPSLQDRFLHHVLHGMQRRFARHEIYLRDISDHAAFARALSSQEDAGVKQALTDAGLLGQLEALDALLCLLVPEEFPAPGKAGQDWVRKALKYYGSPELRKHRDTLDWVIHYARKFFFDAEFRRHYIRKVSSAEGRREFVAFHRERLNRIR</sequence>
<dbReference type="Pfam" id="PF14907">
    <property type="entry name" value="NTP_transf_5"/>
    <property type="match status" value="1"/>
</dbReference>